<evidence type="ECO:0000256" key="1">
    <source>
        <dbReference type="ARBA" id="ARBA00022679"/>
    </source>
</evidence>
<dbReference type="PANTHER" id="PTHR23416">
    <property type="entry name" value="SIALIC ACID SYNTHASE-RELATED"/>
    <property type="match status" value="1"/>
</dbReference>
<dbReference type="Proteomes" id="UP001595796">
    <property type="component" value="Unassembled WGS sequence"/>
</dbReference>
<keyword evidence="1" id="KW-0808">Transferase</keyword>
<dbReference type="InterPro" id="IPR051159">
    <property type="entry name" value="Hexapeptide_acetyltransf"/>
</dbReference>
<dbReference type="InterPro" id="IPR018357">
    <property type="entry name" value="Hexapep_transf_CS"/>
</dbReference>
<dbReference type="PANTHER" id="PTHR23416:SF78">
    <property type="entry name" value="LIPOPOLYSACCHARIDE BIOSYNTHESIS O-ACETYL TRANSFERASE WBBJ-RELATED"/>
    <property type="match status" value="1"/>
</dbReference>
<evidence type="ECO:0000313" key="4">
    <source>
        <dbReference type="EMBL" id="MFC5067307.1"/>
    </source>
</evidence>
<dbReference type="EMBL" id="JBHSJF010000004">
    <property type="protein sequence ID" value="MFC5067307.1"/>
    <property type="molecule type" value="Genomic_DNA"/>
</dbReference>
<evidence type="ECO:0000313" key="5">
    <source>
        <dbReference type="Proteomes" id="UP001595796"/>
    </source>
</evidence>
<evidence type="ECO:0000256" key="2">
    <source>
        <dbReference type="ARBA" id="ARBA00022737"/>
    </source>
</evidence>
<dbReference type="Gene3D" id="2.160.10.10">
    <property type="entry name" value="Hexapeptide repeat proteins"/>
    <property type="match status" value="1"/>
</dbReference>
<dbReference type="SUPFAM" id="SSF51161">
    <property type="entry name" value="Trimeric LpxA-like enzymes"/>
    <property type="match status" value="1"/>
</dbReference>
<name>A0ABV9YZQ0_9HYPH</name>
<dbReference type="CDD" id="cd04647">
    <property type="entry name" value="LbH_MAT_like"/>
    <property type="match status" value="1"/>
</dbReference>
<keyword evidence="3 4" id="KW-0012">Acyltransferase</keyword>
<keyword evidence="2" id="KW-0677">Repeat</keyword>
<dbReference type="Pfam" id="PF00132">
    <property type="entry name" value="Hexapep"/>
    <property type="match status" value="1"/>
</dbReference>
<dbReference type="InterPro" id="IPR001451">
    <property type="entry name" value="Hexapep"/>
</dbReference>
<protein>
    <submittedName>
        <fullName evidence="4">Acyltransferase</fullName>
    </submittedName>
</protein>
<sequence>MLKGELAISGRLLVGLQWSGNYPEETQFLMKRGSRCEVNGYFRIMSGARVGLAPGAVLSLGSGYINNEARITCMRRISIGENVAIGPYFKARDDDGHSISGAKDSAGIRIGDNVWIGMNVTVLKGVTIGDGAIIAAGAVVTKDIPSGMLAAGTPARPIRKAEWT</sequence>
<organism evidence="4 5">
    <name type="scientific">Flaviflagellibacter deserti</name>
    <dbReference type="NCBI Taxonomy" id="2267266"/>
    <lineage>
        <taxon>Bacteria</taxon>
        <taxon>Pseudomonadati</taxon>
        <taxon>Pseudomonadota</taxon>
        <taxon>Alphaproteobacteria</taxon>
        <taxon>Hyphomicrobiales</taxon>
        <taxon>Flaviflagellibacter</taxon>
    </lineage>
</organism>
<keyword evidence="5" id="KW-1185">Reference proteome</keyword>
<reference evidence="5" key="1">
    <citation type="journal article" date="2019" name="Int. J. Syst. Evol. Microbiol.">
        <title>The Global Catalogue of Microorganisms (GCM) 10K type strain sequencing project: providing services to taxonomists for standard genome sequencing and annotation.</title>
        <authorList>
            <consortium name="The Broad Institute Genomics Platform"/>
            <consortium name="The Broad Institute Genome Sequencing Center for Infectious Disease"/>
            <person name="Wu L."/>
            <person name="Ma J."/>
        </authorList>
    </citation>
    <scope>NUCLEOTIDE SEQUENCE [LARGE SCALE GENOMIC DNA]</scope>
    <source>
        <strain evidence="5">CGMCC 1.16444</strain>
    </source>
</reference>
<dbReference type="PROSITE" id="PS00101">
    <property type="entry name" value="HEXAPEP_TRANSFERASES"/>
    <property type="match status" value="1"/>
</dbReference>
<proteinExistence type="predicted"/>
<gene>
    <name evidence="4" type="ORF">ACFPFW_04675</name>
</gene>
<accession>A0ABV9YZQ0</accession>
<evidence type="ECO:0000256" key="3">
    <source>
        <dbReference type="ARBA" id="ARBA00023315"/>
    </source>
</evidence>
<comment type="caution">
    <text evidence="4">The sequence shown here is derived from an EMBL/GenBank/DDBJ whole genome shotgun (WGS) entry which is preliminary data.</text>
</comment>
<dbReference type="RefSeq" id="WP_162799679.1">
    <property type="nucleotide sequence ID" value="NZ_JBHSJF010000004.1"/>
</dbReference>
<dbReference type="InterPro" id="IPR011004">
    <property type="entry name" value="Trimer_LpxA-like_sf"/>
</dbReference>
<dbReference type="GO" id="GO:0016746">
    <property type="term" value="F:acyltransferase activity"/>
    <property type="evidence" value="ECO:0007669"/>
    <property type="project" value="UniProtKB-KW"/>
</dbReference>